<dbReference type="GO" id="GO:0000049">
    <property type="term" value="F:tRNA binding"/>
    <property type="evidence" value="ECO:0007669"/>
    <property type="project" value="UniProtKB-UniRule"/>
</dbReference>
<comment type="subcellular location">
    <subcellularLocation>
        <location evidence="1">Cytoplasm</location>
    </subcellularLocation>
</comment>
<keyword evidence="3 6" id="KW-0820">tRNA-binding</keyword>
<feature type="coiled-coil region" evidence="7">
    <location>
        <begin position="31"/>
        <end position="81"/>
    </location>
</feature>
<evidence type="ECO:0000256" key="6">
    <source>
        <dbReference type="PROSITE-ProRule" id="PRU00209"/>
    </source>
</evidence>
<dbReference type="Proteomes" id="UP000324629">
    <property type="component" value="Unassembled WGS sequence"/>
</dbReference>
<dbReference type="FunFam" id="2.40.50.140:FF:000047">
    <property type="entry name" value="tyrosine--tRNA ligase, cytoplasmic isoform X2"/>
    <property type="match status" value="1"/>
</dbReference>
<evidence type="ECO:0000259" key="9">
    <source>
        <dbReference type="PROSITE" id="PS50886"/>
    </source>
</evidence>
<gene>
    <name evidence="10" type="ORF">DEA37_0013054</name>
</gene>
<evidence type="ECO:0000313" key="11">
    <source>
        <dbReference type="Proteomes" id="UP000324629"/>
    </source>
</evidence>
<feature type="domain" description="TRNA-binding" evidence="9">
    <location>
        <begin position="177"/>
        <end position="282"/>
    </location>
</feature>
<keyword evidence="4 6" id="KW-0694">RNA-binding</keyword>
<accession>A0A5J4NN62</accession>
<sequence length="344" mass="37374">MVHTVNLNGELEWSSPATLTHGLDMDRLFSIMELASKISVLQCKINNLRSAITPDSINYVEEMLRQENSILEQKVAELKEKLCMTELVFGIRQYKAPTVLDVNSRGASDSATIPATEHTKTTVSTPEVALLPVAQSTQSKAPNELADSSKPKSAGSGGGKNVSKSGGHTGSSDAAVDVGRLDMRVGRIVEIQQHPDADSLYVEKVDLGEGRLRTVVSGLVKFVPIETLQDRVGIFMCNLKPAKMRGVESEAMLMCASAPEVGQVEPLILESSTEVQLGEPVIVPGFAYNPDEQLNPKKKIFEQVKPDLRVDQDGFATYKNVRWTLKSCPTVSVKASKLRGVQIA</sequence>
<dbReference type="CDD" id="cd02799">
    <property type="entry name" value="tRNA_bind_EMAP-II_like"/>
    <property type="match status" value="1"/>
</dbReference>
<evidence type="ECO:0000256" key="5">
    <source>
        <dbReference type="ARBA" id="ARBA00022917"/>
    </source>
</evidence>
<dbReference type="PANTHER" id="PTHR11586">
    <property type="entry name" value="TRNA-AMINOACYLATION COFACTOR ARC1 FAMILY MEMBER"/>
    <property type="match status" value="1"/>
</dbReference>
<protein>
    <submittedName>
        <fullName evidence="10">Aminoacyl tRNA synthase complex-interacting multifunctional protein 1</fullName>
    </submittedName>
</protein>
<name>A0A5J4NN62_9TREM</name>
<dbReference type="EMBL" id="QNGE01001698">
    <property type="protein sequence ID" value="KAA3677026.1"/>
    <property type="molecule type" value="Genomic_DNA"/>
</dbReference>
<dbReference type="GO" id="GO:0006412">
    <property type="term" value="P:translation"/>
    <property type="evidence" value="ECO:0007669"/>
    <property type="project" value="UniProtKB-KW"/>
</dbReference>
<comment type="caution">
    <text evidence="10">The sequence shown here is derived from an EMBL/GenBank/DDBJ whole genome shotgun (WGS) entry which is preliminary data.</text>
</comment>
<evidence type="ECO:0000256" key="4">
    <source>
        <dbReference type="ARBA" id="ARBA00022884"/>
    </source>
</evidence>
<evidence type="ECO:0000256" key="8">
    <source>
        <dbReference type="SAM" id="MobiDB-lite"/>
    </source>
</evidence>
<evidence type="ECO:0000313" key="10">
    <source>
        <dbReference type="EMBL" id="KAA3677026.1"/>
    </source>
</evidence>
<evidence type="ECO:0000256" key="7">
    <source>
        <dbReference type="SAM" id="Coils"/>
    </source>
</evidence>
<dbReference type="Pfam" id="PF01588">
    <property type="entry name" value="tRNA_bind"/>
    <property type="match status" value="1"/>
</dbReference>
<dbReference type="SUPFAM" id="SSF50249">
    <property type="entry name" value="Nucleic acid-binding proteins"/>
    <property type="match status" value="1"/>
</dbReference>
<keyword evidence="11" id="KW-1185">Reference proteome</keyword>
<dbReference type="InterPro" id="IPR012340">
    <property type="entry name" value="NA-bd_OB-fold"/>
</dbReference>
<evidence type="ECO:0000256" key="1">
    <source>
        <dbReference type="ARBA" id="ARBA00004496"/>
    </source>
</evidence>
<keyword evidence="2" id="KW-0963">Cytoplasm</keyword>
<dbReference type="AlphaFoldDB" id="A0A5J4NN62"/>
<feature type="region of interest" description="Disordered" evidence="8">
    <location>
        <begin position="103"/>
        <end position="175"/>
    </location>
</feature>
<keyword evidence="5" id="KW-0648">Protein biosynthesis</keyword>
<dbReference type="InterPro" id="IPR051270">
    <property type="entry name" value="Tyrosine-tRNA_ligase_regulator"/>
</dbReference>
<organism evidence="10 11">
    <name type="scientific">Paragonimus westermani</name>
    <dbReference type="NCBI Taxonomy" id="34504"/>
    <lineage>
        <taxon>Eukaryota</taxon>
        <taxon>Metazoa</taxon>
        <taxon>Spiralia</taxon>
        <taxon>Lophotrochozoa</taxon>
        <taxon>Platyhelminthes</taxon>
        <taxon>Trematoda</taxon>
        <taxon>Digenea</taxon>
        <taxon>Plagiorchiida</taxon>
        <taxon>Troglotremata</taxon>
        <taxon>Troglotrematidae</taxon>
        <taxon>Paragonimus</taxon>
    </lineage>
</organism>
<dbReference type="GO" id="GO:0005737">
    <property type="term" value="C:cytoplasm"/>
    <property type="evidence" value="ECO:0007669"/>
    <property type="project" value="UniProtKB-SubCell"/>
</dbReference>
<evidence type="ECO:0000256" key="3">
    <source>
        <dbReference type="ARBA" id="ARBA00022555"/>
    </source>
</evidence>
<dbReference type="PROSITE" id="PS50886">
    <property type="entry name" value="TRBD"/>
    <property type="match status" value="1"/>
</dbReference>
<dbReference type="InterPro" id="IPR002547">
    <property type="entry name" value="tRNA-bd_dom"/>
</dbReference>
<reference evidence="10 11" key="1">
    <citation type="journal article" date="2019" name="Gigascience">
        <title>Whole-genome sequence of the oriental lung fluke Paragonimus westermani.</title>
        <authorList>
            <person name="Oey H."/>
            <person name="Zakrzewski M."/>
            <person name="Narain K."/>
            <person name="Devi K.R."/>
            <person name="Agatsuma T."/>
            <person name="Nawaratna S."/>
            <person name="Gobert G.N."/>
            <person name="Jones M.K."/>
            <person name="Ragan M.A."/>
            <person name="McManus D.P."/>
            <person name="Krause L."/>
        </authorList>
    </citation>
    <scope>NUCLEOTIDE SEQUENCE [LARGE SCALE GENOMIC DNA]</scope>
    <source>
        <strain evidence="10 11">IND2009</strain>
    </source>
</reference>
<keyword evidence="7" id="KW-0175">Coiled coil</keyword>
<dbReference type="PANTHER" id="PTHR11586:SF33">
    <property type="entry name" value="AMINOACYL TRNA SYNTHASE COMPLEX-INTERACTING MULTIFUNCTIONAL PROTEIN 1"/>
    <property type="match status" value="1"/>
</dbReference>
<proteinExistence type="predicted"/>
<dbReference type="Gene3D" id="2.40.50.140">
    <property type="entry name" value="Nucleic acid-binding proteins"/>
    <property type="match status" value="1"/>
</dbReference>
<evidence type="ECO:0000256" key="2">
    <source>
        <dbReference type="ARBA" id="ARBA00022490"/>
    </source>
</evidence>